<dbReference type="GO" id="GO:0006412">
    <property type="term" value="P:translation"/>
    <property type="evidence" value="ECO:0007669"/>
    <property type="project" value="InterPro"/>
</dbReference>
<dbReference type="InterPro" id="IPR009000">
    <property type="entry name" value="Transl_B-barrel_sf"/>
</dbReference>
<protein>
    <submittedName>
        <fullName evidence="6">Ribosomal protein L35</fullName>
    </submittedName>
    <submittedName>
        <fullName evidence="7">Ribosomal_protein L35</fullName>
    </submittedName>
</protein>
<keyword evidence="10" id="KW-1185">Reference proteome</keyword>
<dbReference type="EMBL" id="CATOUU010001059">
    <property type="protein sequence ID" value="CAI9969468.1"/>
    <property type="molecule type" value="Genomic_DNA"/>
</dbReference>
<dbReference type="PANTHER" id="PTHR10902">
    <property type="entry name" value="60S RIBOSOMAL PROTEIN L35A"/>
    <property type="match status" value="1"/>
</dbReference>
<dbReference type="SUPFAM" id="SSF50447">
    <property type="entry name" value="Translation proteins"/>
    <property type="match status" value="1"/>
</dbReference>
<reference evidence="7 10" key="2">
    <citation type="submission" date="2024-07" db="EMBL/GenBank/DDBJ databases">
        <authorList>
            <person name="Akdeniz Z."/>
        </authorList>
    </citation>
    <scope>NUCLEOTIDE SEQUENCE [LARGE SCALE GENOMIC DNA]</scope>
</reference>
<keyword evidence="3" id="KW-0687">Ribonucleoprotein</keyword>
<dbReference type="InterPro" id="IPR001780">
    <property type="entry name" value="Ribosomal_eL33"/>
</dbReference>
<evidence type="ECO:0000313" key="10">
    <source>
        <dbReference type="Proteomes" id="UP001642409"/>
    </source>
</evidence>
<dbReference type="EMBL" id="CAXDID020000293">
    <property type="protein sequence ID" value="CAL6072036.1"/>
    <property type="molecule type" value="Genomic_DNA"/>
</dbReference>
<reference evidence="6" key="1">
    <citation type="submission" date="2023-06" db="EMBL/GenBank/DDBJ databases">
        <authorList>
            <person name="Kurt Z."/>
        </authorList>
    </citation>
    <scope>NUCLEOTIDE SEQUENCE</scope>
</reference>
<evidence type="ECO:0000313" key="5">
    <source>
        <dbReference type="EMBL" id="CAI9969468.1"/>
    </source>
</evidence>
<evidence type="ECO:0000313" key="9">
    <source>
        <dbReference type="EMBL" id="CAL6108669.1"/>
    </source>
</evidence>
<dbReference type="HAMAP" id="MF_00573">
    <property type="entry name" value="Ribosomal_eL33"/>
    <property type="match status" value="1"/>
</dbReference>
<comment type="caution">
    <text evidence="6">The sequence shown here is derived from an EMBL/GenBank/DDBJ whole genome shotgun (WGS) entry which is preliminary data.</text>
</comment>
<evidence type="ECO:0000256" key="3">
    <source>
        <dbReference type="ARBA" id="ARBA00023274"/>
    </source>
</evidence>
<dbReference type="Gene3D" id="2.40.10.190">
    <property type="entry name" value="translation elongation factor selb, chain A, domain 4"/>
    <property type="match status" value="1"/>
</dbReference>
<dbReference type="AlphaFoldDB" id="A0AA86RQF1"/>
<evidence type="ECO:0000313" key="8">
    <source>
        <dbReference type="EMBL" id="CAL6107315.1"/>
    </source>
</evidence>
<dbReference type="Pfam" id="PF01247">
    <property type="entry name" value="Ribosomal_L35Ae"/>
    <property type="match status" value="1"/>
</dbReference>
<dbReference type="EMBL" id="CATOUU010000361">
    <property type="protein sequence ID" value="CAI9926115.1"/>
    <property type="molecule type" value="Genomic_DNA"/>
</dbReference>
<gene>
    <name evidence="4" type="ORF">HINF_LOCUS13760</name>
    <name evidence="7" type="ORF">HINF_LOCUS55431</name>
    <name evidence="5" type="ORF">HINF_LOCUS57113</name>
    <name evidence="6" type="ORF">HINF_LOCUS63774</name>
    <name evidence="8" type="ORF">HINF_LOCUS74434</name>
    <name evidence="9" type="ORF">HINF_LOCUS75077</name>
</gene>
<name>A0AA86RQF1_9EUKA</name>
<proteinExistence type="inferred from homology"/>
<evidence type="ECO:0000313" key="4">
    <source>
        <dbReference type="EMBL" id="CAI9926115.1"/>
    </source>
</evidence>
<accession>A0AA86RQF1</accession>
<evidence type="ECO:0000256" key="2">
    <source>
        <dbReference type="ARBA" id="ARBA00022980"/>
    </source>
</evidence>
<dbReference type="Proteomes" id="UP001642409">
    <property type="component" value="Unassembled WGS sequence"/>
</dbReference>
<dbReference type="EMBL" id="CAXDID020000633">
    <property type="protein sequence ID" value="CAL6107315.1"/>
    <property type="molecule type" value="Genomic_DNA"/>
</dbReference>
<keyword evidence="2 6" id="KW-0689">Ribosomal protein</keyword>
<dbReference type="EMBL" id="CAXDID020000655">
    <property type="protein sequence ID" value="CAL6108669.1"/>
    <property type="molecule type" value="Genomic_DNA"/>
</dbReference>
<evidence type="ECO:0000313" key="7">
    <source>
        <dbReference type="EMBL" id="CAL6072036.1"/>
    </source>
</evidence>
<evidence type="ECO:0000256" key="1">
    <source>
        <dbReference type="ARBA" id="ARBA00009269"/>
    </source>
</evidence>
<evidence type="ECO:0000313" key="6">
    <source>
        <dbReference type="EMBL" id="CAI9976129.1"/>
    </source>
</evidence>
<organism evidence="6">
    <name type="scientific">Hexamita inflata</name>
    <dbReference type="NCBI Taxonomy" id="28002"/>
    <lineage>
        <taxon>Eukaryota</taxon>
        <taxon>Metamonada</taxon>
        <taxon>Diplomonadida</taxon>
        <taxon>Hexamitidae</taxon>
        <taxon>Hexamitinae</taxon>
        <taxon>Hexamita</taxon>
    </lineage>
</organism>
<dbReference type="GO" id="GO:0003735">
    <property type="term" value="F:structural constituent of ribosome"/>
    <property type="evidence" value="ECO:0007669"/>
    <property type="project" value="InterPro"/>
</dbReference>
<dbReference type="GO" id="GO:0005840">
    <property type="term" value="C:ribosome"/>
    <property type="evidence" value="ECO:0007669"/>
    <property type="project" value="UniProtKB-KW"/>
</dbReference>
<dbReference type="EMBL" id="CATOUU010001172">
    <property type="protein sequence ID" value="CAI9976129.1"/>
    <property type="molecule type" value="Genomic_DNA"/>
</dbReference>
<dbReference type="GO" id="GO:1990904">
    <property type="term" value="C:ribonucleoprotein complex"/>
    <property type="evidence" value="ECO:0007669"/>
    <property type="project" value="UniProtKB-KW"/>
</dbReference>
<dbReference type="InterPro" id="IPR038661">
    <property type="entry name" value="Ribosomal_eL33_sf"/>
</dbReference>
<sequence length="97" mass="10985">MNSLFVKGNFVAFKQGMREHHHSTSLIKINNVESAQEAKYYVNKRVAMVIPKSQKVVYGTITRIHGNNGIVQAKFTSNLCPQFIGSQVRVMLYPQSE</sequence>
<comment type="similarity">
    <text evidence="1">Belongs to the eukaryotic ribosomal protein eL33 family.</text>
</comment>